<organism evidence="2 3">
    <name type="scientific">Cirrhinus molitorella</name>
    <name type="common">mud carp</name>
    <dbReference type="NCBI Taxonomy" id="172907"/>
    <lineage>
        <taxon>Eukaryota</taxon>
        <taxon>Metazoa</taxon>
        <taxon>Chordata</taxon>
        <taxon>Craniata</taxon>
        <taxon>Vertebrata</taxon>
        <taxon>Euteleostomi</taxon>
        <taxon>Actinopterygii</taxon>
        <taxon>Neopterygii</taxon>
        <taxon>Teleostei</taxon>
        <taxon>Ostariophysi</taxon>
        <taxon>Cypriniformes</taxon>
        <taxon>Cyprinidae</taxon>
        <taxon>Labeoninae</taxon>
        <taxon>Labeonini</taxon>
        <taxon>Cirrhinus</taxon>
    </lineage>
</organism>
<dbReference type="Proteomes" id="UP001187343">
    <property type="component" value="Unassembled WGS sequence"/>
</dbReference>
<keyword evidence="3" id="KW-1185">Reference proteome</keyword>
<name>A0AA88QAM7_9TELE</name>
<feature type="region of interest" description="Disordered" evidence="1">
    <location>
        <begin position="1"/>
        <end position="25"/>
    </location>
</feature>
<protein>
    <submittedName>
        <fullName evidence="2">Uncharacterized protein</fullName>
    </submittedName>
</protein>
<dbReference type="AlphaFoldDB" id="A0AA88QAM7"/>
<proteinExistence type="predicted"/>
<evidence type="ECO:0000256" key="1">
    <source>
        <dbReference type="SAM" id="MobiDB-lite"/>
    </source>
</evidence>
<accession>A0AA88QAM7</accession>
<evidence type="ECO:0000313" key="3">
    <source>
        <dbReference type="Proteomes" id="UP001187343"/>
    </source>
</evidence>
<sequence>MATHPDLQFKLTDWPTVNPQQGESQHSIGDLKAQVQLLQAEVVVLQQCLHDSTDLQKSLLDRLAQQEVTVPVTPQPAPLASSTPYGVAQAPSMSSRTVVLGDEPMPLEEFEGADLMVPSPNLLCLGVSSSALSMKVEEASL</sequence>
<dbReference type="EMBL" id="JAUYZG010000006">
    <property type="protein sequence ID" value="KAK2905536.1"/>
    <property type="molecule type" value="Genomic_DNA"/>
</dbReference>
<gene>
    <name evidence="2" type="ORF">Q8A67_007335</name>
</gene>
<feature type="compositionally biased region" description="Polar residues" evidence="1">
    <location>
        <begin position="15"/>
        <end position="25"/>
    </location>
</feature>
<evidence type="ECO:0000313" key="2">
    <source>
        <dbReference type="EMBL" id="KAK2905536.1"/>
    </source>
</evidence>
<comment type="caution">
    <text evidence="2">The sequence shown here is derived from an EMBL/GenBank/DDBJ whole genome shotgun (WGS) entry which is preliminary data.</text>
</comment>
<reference evidence="2" key="1">
    <citation type="submission" date="2023-08" db="EMBL/GenBank/DDBJ databases">
        <title>Chromosome-level Genome Assembly of mud carp (Cirrhinus molitorella).</title>
        <authorList>
            <person name="Liu H."/>
        </authorList>
    </citation>
    <scope>NUCLEOTIDE SEQUENCE</scope>
    <source>
        <strain evidence="2">Prfri</strain>
        <tissue evidence="2">Muscle</tissue>
    </source>
</reference>